<evidence type="ECO:0000313" key="10">
    <source>
        <dbReference type="Proteomes" id="UP001319827"/>
    </source>
</evidence>
<evidence type="ECO:0000256" key="4">
    <source>
        <dbReference type="ARBA" id="ARBA00022801"/>
    </source>
</evidence>
<dbReference type="NCBIfam" id="TIGR00644">
    <property type="entry name" value="recJ"/>
    <property type="match status" value="1"/>
</dbReference>
<evidence type="ECO:0000256" key="5">
    <source>
        <dbReference type="ARBA" id="ARBA00022839"/>
    </source>
</evidence>
<evidence type="ECO:0000259" key="8">
    <source>
        <dbReference type="Pfam" id="PF17768"/>
    </source>
</evidence>
<dbReference type="SUPFAM" id="SSF64182">
    <property type="entry name" value="DHH phosphoesterases"/>
    <property type="match status" value="1"/>
</dbReference>
<dbReference type="Pfam" id="PF01368">
    <property type="entry name" value="DHH"/>
    <property type="match status" value="1"/>
</dbReference>
<dbReference type="Gene3D" id="3.90.1640.30">
    <property type="match status" value="1"/>
</dbReference>
<dbReference type="InterPro" id="IPR001667">
    <property type="entry name" value="DDH_dom"/>
</dbReference>
<evidence type="ECO:0000256" key="3">
    <source>
        <dbReference type="ARBA" id="ARBA00022722"/>
    </source>
</evidence>
<dbReference type="InterPro" id="IPR041122">
    <property type="entry name" value="RecJ_OB"/>
</dbReference>
<reference evidence="9 10" key="2">
    <citation type="journal article" date="2021" name="Int. J. Syst. Evol. Microbiol.">
        <title>Isolation and Polyphasic Characterization of Desulfuromonas versatilis sp. Nov., an Electrogenic Bacteria Capable of Versatile Metabolism Isolated from a Graphene Oxide-Reducing Enrichment Culture.</title>
        <authorList>
            <person name="Xie L."/>
            <person name="Yoshida N."/>
            <person name="Ishii S."/>
            <person name="Meng L."/>
        </authorList>
    </citation>
    <scope>NUCLEOTIDE SEQUENCE [LARGE SCALE GENOMIC DNA]</scope>
    <source>
        <strain evidence="9 10">NIT-T3</strain>
    </source>
</reference>
<evidence type="ECO:0000256" key="2">
    <source>
        <dbReference type="ARBA" id="ARBA00019841"/>
    </source>
</evidence>
<comment type="similarity">
    <text evidence="1">Belongs to the RecJ family.</text>
</comment>
<evidence type="ECO:0000313" key="9">
    <source>
        <dbReference type="EMBL" id="BCR05428.1"/>
    </source>
</evidence>
<dbReference type="InterPro" id="IPR051673">
    <property type="entry name" value="SSDNA_exonuclease_RecJ"/>
</dbReference>
<dbReference type="Pfam" id="PF17768">
    <property type="entry name" value="RecJ_OB"/>
    <property type="match status" value="1"/>
</dbReference>
<dbReference type="Proteomes" id="UP001319827">
    <property type="component" value="Chromosome"/>
</dbReference>
<keyword evidence="3" id="KW-0540">Nuclease</keyword>
<dbReference type="Pfam" id="PF02272">
    <property type="entry name" value="DHHA1"/>
    <property type="match status" value="1"/>
</dbReference>
<evidence type="ECO:0000259" key="6">
    <source>
        <dbReference type="Pfam" id="PF01368"/>
    </source>
</evidence>
<sequence length="576" mass="61824">MDPVIRRRWEARGTEPEFAGLERISRQLGISPLAARVLWLRGISTPGTARGYLECRLADLPDPFLLKGMDRAVERLVRAVVAGERIAVHGDYDVDGITGTALLVESLQALGGEVEYHIPLRLRDGYGLSAEALERAAASGARVALSVDCGVSACAEARRAAELGLDLVITDHHQPPDSLPEAFAIINPHLPGCRFPFKSLAGVGVAFFLLIALRKALREAGHFENHPEPDLRRSLDLVALGTIADIVPLQGVNRTLTRYGLEALNRGGRPGIQALKEVAAVDQVNCGNVAFRLAPRLNAAGRLEDAALGVELLLAGSQNEARPVAQMLDGFNRERQEIEQETLGQALELLEGRQTGGAKSIVLADERWHPGVIGIVASRLVERYHRPCVLIALENGQGKGSGRSIPGFHLYRALQHSQEHLAGFGGHEYAAGLSILGPDVEPFAARFEEFAQNSLGEQELLPCLAHDGEALVEELTFETVEQLGGFAPFGAGNPEPTFVLRGVRAQQAQVVGNAHLRFVARQGGYTLPGIGFGLGSRLSELAGEVDLLVAPGLNDWQGRVSVQLRVKDLRPATGGG</sequence>
<feature type="domain" description="DHHA1" evidence="7">
    <location>
        <begin position="361"/>
        <end position="451"/>
    </location>
</feature>
<dbReference type="InterPro" id="IPR038763">
    <property type="entry name" value="DHH_sf"/>
</dbReference>
<dbReference type="PANTHER" id="PTHR30255">
    <property type="entry name" value="SINGLE-STRANDED-DNA-SPECIFIC EXONUCLEASE RECJ"/>
    <property type="match status" value="1"/>
</dbReference>
<feature type="domain" description="RecJ OB" evidence="8">
    <location>
        <begin position="467"/>
        <end position="568"/>
    </location>
</feature>
<keyword evidence="10" id="KW-1185">Reference proteome</keyword>
<accession>A0ABM8HWC2</accession>
<keyword evidence="5 9" id="KW-0269">Exonuclease</keyword>
<dbReference type="InterPro" id="IPR003156">
    <property type="entry name" value="DHHA1_dom"/>
</dbReference>
<name>A0ABM8HWC2_9BACT</name>
<evidence type="ECO:0000259" key="7">
    <source>
        <dbReference type="Pfam" id="PF02272"/>
    </source>
</evidence>
<gene>
    <name evidence="9" type="primary">recJ</name>
    <name evidence="9" type="ORF">DESUT3_24970</name>
</gene>
<dbReference type="EMBL" id="AP024355">
    <property type="protein sequence ID" value="BCR05428.1"/>
    <property type="molecule type" value="Genomic_DNA"/>
</dbReference>
<keyword evidence="4" id="KW-0378">Hydrolase</keyword>
<dbReference type="InterPro" id="IPR004610">
    <property type="entry name" value="RecJ"/>
</dbReference>
<evidence type="ECO:0000256" key="1">
    <source>
        <dbReference type="ARBA" id="ARBA00005915"/>
    </source>
</evidence>
<dbReference type="Gene3D" id="3.10.310.30">
    <property type="match status" value="1"/>
</dbReference>
<feature type="domain" description="DDH" evidence="6">
    <location>
        <begin position="85"/>
        <end position="242"/>
    </location>
</feature>
<protein>
    <recommendedName>
        <fullName evidence="2">Single-stranded-DNA-specific exonuclease RecJ</fullName>
    </recommendedName>
</protein>
<dbReference type="GO" id="GO:0004527">
    <property type="term" value="F:exonuclease activity"/>
    <property type="evidence" value="ECO:0007669"/>
    <property type="project" value="UniProtKB-KW"/>
</dbReference>
<organism evidence="9 10">
    <name type="scientific">Desulfuromonas versatilis</name>
    <dbReference type="NCBI Taxonomy" id="2802975"/>
    <lineage>
        <taxon>Bacteria</taxon>
        <taxon>Pseudomonadati</taxon>
        <taxon>Thermodesulfobacteriota</taxon>
        <taxon>Desulfuromonadia</taxon>
        <taxon>Desulfuromonadales</taxon>
        <taxon>Desulfuromonadaceae</taxon>
        <taxon>Desulfuromonas</taxon>
    </lineage>
</organism>
<proteinExistence type="inferred from homology"/>
<dbReference type="PANTHER" id="PTHR30255:SF2">
    <property type="entry name" value="SINGLE-STRANDED-DNA-SPECIFIC EXONUCLEASE RECJ"/>
    <property type="match status" value="1"/>
</dbReference>
<dbReference type="RefSeq" id="WP_221248849.1">
    <property type="nucleotide sequence ID" value="NZ_AP024355.1"/>
</dbReference>
<reference evidence="9 10" key="1">
    <citation type="journal article" date="2016" name="C (Basel)">
        <title>Selective Growth of and Electricity Production by Marine Exoelectrogenic Bacteria in Self-Aggregated Hydrogel of Microbially Reduced Graphene Oxide.</title>
        <authorList>
            <person name="Yoshida N."/>
            <person name="Goto Y."/>
            <person name="Miyata Y."/>
        </authorList>
    </citation>
    <scope>NUCLEOTIDE SEQUENCE [LARGE SCALE GENOMIC DNA]</scope>
    <source>
        <strain evidence="9 10">NIT-T3</strain>
    </source>
</reference>